<dbReference type="EMBL" id="JACADJ010000011">
    <property type="protein sequence ID" value="NWH04376.1"/>
    <property type="molecule type" value="Genomic_DNA"/>
</dbReference>
<dbReference type="InterPro" id="IPR011990">
    <property type="entry name" value="TPR-like_helical_dom_sf"/>
</dbReference>
<sequence length="698" mass="78651">MARKKNKIDTLLKRAEKLFNAGNYIEAEEKFLKAQRQLNSPKIEEKLAVCRRETNILRGKELIAKGEQSIQENDLSLALDCFKQAAALVNEPWLTEKILELETLNTGRRIYDEARSAAASGDMAAAATLYEKAAAGHLDLWETHKDHDALKKAAVYLTKAGDFPKALDLFDRVGDFDAQARYHFGFALAKTGDYLGAMAQWQSLDCRDTAFLEQRGTVLANAVDQVYRELKAGTSTGSAHESDIQEKYKKAEQVSALIPPDDSRELKERIEALLVYANVISARMKWEAADYEAVVRLVENLWVDPELIRLKAAACYHISKDRNTYLDVLSECWMDAVGTLDGLTGRYLGNEEKTTEVRDRLIRMAHMRINRASASGEKESAKAGFDIQTRISDDFRAISQHSGLKLAVCSPRYAAMTGRSELMLAVIRSNKAYFKNDQHYLETGGYYSRAGLSLLALKTGDIESAVKSLDSLDMDETPDEFTQYAGELIRFEYGLKALESGQKNFMDYFSSTHLLFKAAPAIEARFSDRMLQDERDHLLAYETLTAFLYSKRPSRPIARALSVLLAKAGIVKYNDDKLTDKQFRVTVKKALELDPDNQFALQLLDSTNMEAEMDVLLKIMGRGKFEKAAQMAVDSDYPEIRESFFEMAEKISGMIHDQDVSPELIKLELIKLKDAVAVVDRRHDLVKQIQREIKTIGA</sequence>
<keyword evidence="2" id="KW-1185">Reference proteome</keyword>
<evidence type="ECO:0000313" key="2">
    <source>
        <dbReference type="Proteomes" id="UP000553343"/>
    </source>
</evidence>
<name>A0A850TAH1_9BACT</name>
<proteinExistence type="predicted"/>
<gene>
    <name evidence="1" type="ORF">HXW94_05130</name>
</gene>
<dbReference type="Proteomes" id="UP000553343">
    <property type="component" value="Unassembled WGS sequence"/>
</dbReference>
<accession>A0A850TAH1</accession>
<evidence type="ECO:0008006" key="3">
    <source>
        <dbReference type="Google" id="ProtNLM"/>
    </source>
</evidence>
<dbReference type="Gene3D" id="1.25.40.10">
    <property type="entry name" value="Tetratricopeptide repeat domain"/>
    <property type="match status" value="1"/>
</dbReference>
<reference evidence="1 2" key="1">
    <citation type="submission" date="2020-06" db="EMBL/GenBank/DDBJ databases">
        <title>High-quality draft genome of sulfate reducer Desulfobacter latus type strain AcrS2 isolated from marine sediment.</title>
        <authorList>
            <person name="Hoppe M."/>
            <person name="Larsen C.K."/>
            <person name="Marshall I.P.G."/>
            <person name="Schramm A."/>
            <person name="Marietou A.G."/>
        </authorList>
    </citation>
    <scope>NUCLEOTIDE SEQUENCE [LARGE SCALE GENOMIC DNA]</scope>
    <source>
        <strain evidence="1 2">AcRS2</strain>
    </source>
</reference>
<comment type="caution">
    <text evidence="1">The sequence shown here is derived from an EMBL/GenBank/DDBJ whole genome shotgun (WGS) entry which is preliminary data.</text>
</comment>
<dbReference type="RefSeq" id="WP_178365832.1">
    <property type="nucleotide sequence ID" value="NZ_JACADJ010000011.1"/>
</dbReference>
<protein>
    <recommendedName>
        <fullName evidence="3">Tetratricopeptide repeat protein</fullName>
    </recommendedName>
</protein>
<evidence type="ECO:0000313" key="1">
    <source>
        <dbReference type="EMBL" id="NWH04376.1"/>
    </source>
</evidence>
<dbReference type="AlphaFoldDB" id="A0A850TAH1"/>
<dbReference type="SUPFAM" id="SSF48452">
    <property type="entry name" value="TPR-like"/>
    <property type="match status" value="1"/>
</dbReference>
<organism evidence="1 2">
    <name type="scientific">Desulfobacter latus</name>
    <dbReference type="NCBI Taxonomy" id="2292"/>
    <lineage>
        <taxon>Bacteria</taxon>
        <taxon>Pseudomonadati</taxon>
        <taxon>Thermodesulfobacteriota</taxon>
        <taxon>Desulfobacteria</taxon>
        <taxon>Desulfobacterales</taxon>
        <taxon>Desulfobacteraceae</taxon>
        <taxon>Desulfobacter</taxon>
    </lineage>
</organism>